<evidence type="ECO:0000256" key="9">
    <source>
        <dbReference type="PIRNR" id="PIRNR017029"/>
    </source>
</evidence>
<keyword evidence="7 9" id="KW-0687">Ribonucleoprotein</keyword>
<dbReference type="InterPro" id="IPR039432">
    <property type="entry name" value="SRP9_dom"/>
</dbReference>
<dbReference type="PANTHER" id="PTHR12834">
    <property type="entry name" value="SIGNAL RECOGNITION PARTICLE 9 KDA PROTEIN"/>
    <property type="match status" value="1"/>
</dbReference>
<name>E1Z6N0_CHLVA</name>
<sequence length="99" mass="11371">MIVENWDSFYQQAVDLYRNNPLKTRFVTKYRHCDGKLVLKVTDDSTCLQYKTDQQADLKKVEKLNRVFFELMATGQAPAGASEQDHFPASNACSYNDQA</sequence>
<dbReference type="Pfam" id="PF05486">
    <property type="entry name" value="SRP9-21"/>
    <property type="match status" value="1"/>
</dbReference>
<keyword evidence="5 9" id="KW-0694">RNA-binding</keyword>
<feature type="domain" description="SRP9" evidence="11">
    <location>
        <begin position="3"/>
        <end position="64"/>
    </location>
</feature>
<evidence type="ECO:0000259" key="11">
    <source>
        <dbReference type="Pfam" id="PF05486"/>
    </source>
</evidence>
<feature type="region of interest" description="Disordered" evidence="10">
    <location>
        <begin position="78"/>
        <end position="99"/>
    </location>
</feature>
<evidence type="ECO:0000256" key="10">
    <source>
        <dbReference type="SAM" id="MobiDB-lite"/>
    </source>
</evidence>
<dbReference type="InParanoid" id="E1Z6N0"/>
<dbReference type="EMBL" id="GL433837">
    <property type="protein sequence ID" value="EFN58678.1"/>
    <property type="molecule type" value="Genomic_DNA"/>
</dbReference>
<dbReference type="GO" id="GO:0008312">
    <property type="term" value="F:7S RNA binding"/>
    <property type="evidence" value="ECO:0007669"/>
    <property type="project" value="InterPro"/>
</dbReference>
<dbReference type="FunCoup" id="E1Z6N0">
    <property type="interactions" value="1526"/>
</dbReference>
<evidence type="ECO:0000256" key="2">
    <source>
        <dbReference type="ARBA" id="ARBA00009193"/>
    </source>
</evidence>
<evidence type="ECO:0000256" key="4">
    <source>
        <dbReference type="ARBA" id="ARBA00022490"/>
    </source>
</evidence>
<dbReference type="GO" id="GO:0005829">
    <property type="term" value="C:cytosol"/>
    <property type="evidence" value="ECO:0007669"/>
    <property type="project" value="UniProtKB-ARBA"/>
</dbReference>
<organism evidence="13">
    <name type="scientific">Chlorella variabilis</name>
    <name type="common">Green alga</name>
    <dbReference type="NCBI Taxonomy" id="554065"/>
    <lineage>
        <taxon>Eukaryota</taxon>
        <taxon>Viridiplantae</taxon>
        <taxon>Chlorophyta</taxon>
        <taxon>core chlorophytes</taxon>
        <taxon>Trebouxiophyceae</taxon>
        <taxon>Chlorellales</taxon>
        <taxon>Chlorellaceae</taxon>
        <taxon>Chlorella clade</taxon>
        <taxon>Chlorella</taxon>
    </lineage>
</organism>
<dbReference type="PANTHER" id="PTHR12834:SF12">
    <property type="entry name" value="SIGNAL RECOGNITION PARTICLE 9 KDA PROTEIN"/>
    <property type="match status" value="1"/>
</dbReference>
<dbReference type="PIRSF" id="PIRSF017029">
    <property type="entry name" value="Signal_recog_particle_SRP9"/>
    <property type="match status" value="1"/>
</dbReference>
<evidence type="ECO:0000256" key="7">
    <source>
        <dbReference type="ARBA" id="ARBA00023274"/>
    </source>
</evidence>
<dbReference type="GO" id="GO:0045900">
    <property type="term" value="P:negative regulation of translational elongation"/>
    <property type="evidence" value="ECO:0007669"/>
    <property type="project" value="InterPro"/>
</dbReference>
<evidence type="ECO:0000256" key="1">
    <source>
        <dbReference type="ARBA" id="ARBA00004496"/>
    </source>
</evidence>
<dbReference type="GO" id="GO:0005786">
    <property type="term" value="C:signal recognition particle, endoplasmic reticulum targeting"/>
    <property type="evidence" value="ECO:0007669"/>
    <property type="project" value="UniProtKB-KW"/>
</dbReference>
<dbReference type="SUPFAM" id="SSF54762">
    <property type="entry name" value="Signal recognition particle alu RNA binding heterodimer, SRP9/14"/>
    <property type="match status" value="1"/>
</dbReference>
<dbReference type="KEGG" id="cvr:CHLNCDRAFT_19803"/>
<dbReference type="RefSeq" id="XP_005850780.1">
    <property type="nucleotide sequence ID" value="XM_005850718.1"/>
</dbReference>
<dbReference type="Proteomes" id="UP000008141">
    <property type="component" value="Unassembled WGS sequence"/>
</dbReference>
<dbReference type="STRING" id="554065.E1Z6N0"/>
<evidence type="ECO:0000313" key="13">
    <source>
        <dbReference type="Proteomes" id="UP000008141"/>
    </source>
</evidence>
<dbReference type="OMA" id="YYQVWEE"/>
<dbReference type="InterPro" id="IPR008832">
    <property type="entry name" value="SRP9"/>
</dbReference>
<dbReference type="Gene3D" id="3.30.720.10">
    <property type="entry name" value="Signal recognition particle alu RNA binding heterodimer, srp9/1"/>
    <property type="match status" value="1"/>
</dbReference>
<evidence type="ECO:0000313" key="12">
    <source>
        <dbReference type="EMBL" id="EFN58678.1"/>
    </source>
</evidence>
<dbReference type="eggNOG" id="KOG3465">
    <property type="taxonomic scope" value="Eukaryota"/>
</dbReference>
<dbReference type="InterPro" id="IPR039914">
    <property type="entry name" value="SRP9-like"/>
</dbReference>
<dbReference type="GeneID" id="17358120"/>
<dbReference type="GO" id="GO:0006614">
    <property type="term" value="P:SRP-dependent cotranslational protein targeting to membrane"/>
    <property type="evidence" value="ECO:0007669"/>
    <property type="project" value="InterPro"/>
</dbReference>
<proteinExistence type="inferred from homology"/>
<keyword evidence="13" id="KW-1185">Reference proteome</keyword>
<comment type="function">
    <text evidence="8 9">Component of the signal recognition particle (SRP) complex, a ribonucleoprotein complex that mediates the cotranslational targeting of secretory and membrane proteins to the endoplasmic reticulum (ER). SRP9 together with SRP14 and the Alu portion of the SRP RNA, constitutes the elongation arrest domain of SRP. The complex of SRP9 and SRP14 is required for SRP RNA binding.</text>
</comment>
<evidence type="ECO:0000256" key="8">
    <source>
        <dbReference type="ARBA" id="ARBA00045462"/>
    </source>
</evidence>
<keyword evidence="4 9" id="KW-0963">Cytoplasm</keyword>
<comment type="similarity">
    <text evidence="2 9">Belongs to the SRP9 family.</text>
</comment>
<evidence type="ECO:0000256" key="5">
    <source>
        <dbReference type="ARBA" id="ARBA00022884"/>
    </source>
</evidence>
<reference evidence="12 13" key="1">
    <citation type="journal article" date="2010" name="Plant Cell">
        <title>The Chlorella variabilis NC64A genome reveals adaptation to photosymbiosis, coevolution with viruses, and cryptic sex.</title>
        <authorList>
            <person name="Blanc G."/>
            <person name="Duncan G."/>
            <person name="Agarkova I."/>
            <person name="Borodovsky M."/>
            <person name="Gurnon J."/>
            <person name="Kuo A."/>
            <person name="Lindquist E."/>
            <person name="Lucas S."/>
            <person name="Pangilinan J."/>
            <person name="Polle J."/>
            <person name="Salamov A."/>
            <person name="Terry A."/>
            <person name="Yamada T."/>
            <person name="Dunigan D.D."/>
            <person name="Grigoriev I.V."/>
            <person name="Claverie J.M."/>
            <person name="Van Etten J.L."/>
        </authorList>
    </citation>
    <scope>NUCLEOTIDE SEQUENCE [LARGE SCALE GENOMIC DNA]</scope>
    <source>
        <strain evidence="12 13">NC64A</strain>
    </source>
</reference>
<evidence type="ECO:0000256" key="3">
    <source>
        <dbReference type="ARBA" id="ARBA00020414"/>
    </source>
</evidence>
<dbReference type="OrthoDB" id="360923at2759"/>
<evidence type="ECO:0000256" key="6">
    <source>
        <dbReference type="ARBA" id="ARBA00023135"/>
    </source>
</evidence>
<dbReference type="FunFam" id="3.30.720.10:FF:000001">
    <property type="entry name" value="Signal recognition particle 9 kDa protein"/>
    <property type="match status" value="1"/>
</dbReference>
<dbReference type="AlphaFoldDB" id="E1Z6N0"/>
<accession>E1Z6N0</accession>
<dbReference type="InterPro" id="IPR009018">
    <property type="entry name" value="Signal_recog_particle_SRP9/14"/>
</dbReference>
<protein>
    <recommendedName>
        <fullName evidence="3 9">Signal recognition particle 9 kDa protein</fullName>
        <shortName evidence="9">SRP9</shortName>
    </recommendedName>
</protein>
<comment type="subcellular location">
    <subcellularLocation>
        <location evidence="1 9">Cytoplasm</location>
    </subcellularLocation>
</comment>
<keyword evidence="6 9" id="KW-0733">Signal recognition particle</keyword>
<gene>
    <name evidence="12" type="ORF">CHLNCDRAFT_19803</name>
</gene>